<name>A0A1H6RJD6_9FIRM</name>
<dbReference type="Pfam" id="PF04237">
    <property type="entry name" value="YjbR"/>
    <property type="match status" value="1"/>
</dbReference>
<dbReference type="PANTHER" id="PTHR35145:SF1">
    <property type="entry name" value="CYTOPLASMIC PROTEIN"/>
    <property type="match status" value="1"/>
</dbReference>
<dbReference type="RefSeq" id="WP_033161630.1">
    <property type="nucleotide sequence ID" value="NZ_FNYK01000009.1"/>
</dbReference>
<dbReference type="InterPro" id="IPR058532">
    <property type="entry name" value="YjbR/MT2646/Rv2570-like"/>
</dbReference>
<dbReference type="InterPro" id="IPR038056">
    <property type="entry name" value="YjbR-like_sf"/>
</dbReference>
<dbReference type="SUPFAM" id="SSF142906">
    <property type="entry name" value="YjbR-like"/>
    <property type="match status" value="1"/>
</dbReference>
<dbReference type="PANTHER" id="PTHR35145">
    <property type="entry name" value="CYTOPLASMIC PROTEIN-RELATED"/>
    <property type="match status" value="1"/>
</dbReference>
<dbReference type="Gene3D" id="3.90.1150.30">
    <property type="match status" value="1"/>
</dbReference>
<protein>
    <submittedName>
        <fullName evidence="1">Predicted DNA-binding protein, MmcQ/YjbR family</fullName>
    </submittedName>
</protein>
<dbReference type="STRING" id="322505.SAMN04487836_1409"/>
<dbReference type="GO" id="GO:0003677">
    <property type="term" value="F:DNA binding"/>
    <property type="evidence" value="ECO:0007669"/>
    <property type="project" value="UniProtKB-KW"/>
</dbReference>
<reference evidence="2" key="1">
    <citation type="submission" date="2016-10" db="EMBL/GenBank/DDBJ databases">
        <authorList>
            <person name="Varghese N."/>
        </authorList>
    </citation>
    <scope>NUCLEOTIDE SEQUENCE [LARGE SCALE GENOMIC DNA]</scope>
    <source>
        <strain evidence="2">DSM 20406</strain>
    </source>
</reference>
<dbReference type="InterPro" id="IPR007351">
    <property type="entry name" value="YjbR"/>
</dbReference>
<dbReference type="eggNOG" id="COG2315">
    <property type="taxonomic scope" value="Bacteria"/>
</dbReference>
<keyword evidence="2" id="KW-1185">Reference proteome</keyword>
<sequence>MAQEDIFNRKKANIKKLIAYGFIKKGDCYFYKRYFFDDAFYCIVEVSDHVACHVYDASFNEEYALIHSSLSKGTYISQVRESYQALLEDIVTHCFDDQLFVYNQTMRIAKWIEDNYHLKPEFPWKTNQHAIYRHQDNKKWITIIMYIERSKISKGEGMCEVMNVKAPPADVDRLILEEGIYECYHMNKKNWVSIILDDTLEDSRIEELLQQSYLLTKSSKK</sequence>
<dbReference type="Proteomes" id="UP000183028">
    <property type="component" value="Unassembled WGS sequence"/>
</dbReference>
<proteinExistence type="predicted"/>
<keyword evidence="1" id="KW-0238">DNA-binding</keyword>
<dbReference type="AlphaFoldDB" id="A0A1H6RJD6"/>
<dbReference type="OrthoDB" id="9789813at2"/>
<dbReference type="EMBL" id="FNYK01000009">
    <property type="protein sequence ID" value="SEI55899.1"/>
    <property type="molecule type" value="Genomic_DNA"/>
</dbReference>
<dbReference type="GeneID" id="54119053"/>
<evidence type="ECO:0000313" key="2">
    <source>
        <dbReference type="Proteomes" id="UP000183028"/>
    </source>
</evidence>
<organism evidence="1 2">
    <name type="scientific">Sharpea azabuensis</name>
    <dbReference type="NCBI Taxonomy" id="322505"/>
    <lineage>
        <taxon>Bacteria</taxon>
        <taxon>Bacillati</taxon>
        <taxon>Bacillota</taxon>
        <taxon>Erysipelotrichia</taxon>
        <taxon>Erysipelotrichales</taxon>
        <taxon>Coprobacillaceae</taxon>
        <taxon>Sharpea</taxon>
    </lineage>
</organism>
<accession>A0A1H6RJD6</accession>
<evidence type="ECO:0000313" key="1">
    <source>
        <dbReference type="EMBL" id="SEI55899.1"/>
    </source>
</evidence>
<gene>
    <name evidence="1" type="ORF">SAMN04487834_100940</name>
</gene>